<dbReference type="GO" id="GO:0003676">
    <property type="term" value="F:nucleic acid binding"/>
    <property type="evidence" value="ECO:0007669"/>
    <property type="project" value="InterPro"/>
</dbReference>
<dbReference type="GO" id="GO:0004523">
    <property type="term" value="F:RNA-DNA hybrid ribonuclease activity"/>
    <property type="evidence" value="ECO:0007669"/>
    <property type="project" value="InterPro"/>
</dbReference>
<dbReference type="InterPro" id="IPR002156">
    <property type="entry name" value="RNaseH_domain"/>
</dbReference>
<dbReference type="Gene3D" id="3.30.420.10">
    <property type="entry name" value="Ribonuclease H-like superfamily/Ribonuclease H"/>
    <property type="match status" value="1"/>
</dbReference>
<gene>
    <name evidence="2" type="ORF">AVEN_191637_1</name>
</gene>
<feature type="domain" description="RNase H type-1" evidence="1">
    <location>
        <begin position="1"/>
        <end position="35"/>
    </location>
</feature>
<evidence type="ECO:0000313" key="3">
    <source>
        <dbReference type="Proteomes" id="UP000499080"/>
    </source>
</evidence>
<name>A0A4Y2MFB4_ARAVE</name>
<proteinExistence type="predicted"/>
<evidence type="ECO:0000259" key="1">
    <source>
        <dbReference type="PROSITE" id="PS50879"/>
    </source>
</evidence>
<dbReference type="AlphaFoldDB" id="A0A4Y2MFB4"/>
<accession>A0A4Y2MFB4</accession>
<protein>
    <recommendedName>
        <fullName evidence="1">RNase H type-1 domain-containing protein</fullName>
    </recommendedName>
</protein>
<dbReference type="Proteomes" id="UP000499080">
    <property type="component" value="Unassembled WGS sequence"/>
</dbReference>
<keyword evidence="3" id="KW-1185">Reference proteome</keyword>
<organism evidence="2 3">
    <name type="scientific">Araneus ventricosus</name>
    <name type="common">Orbweaver spider</name>
    <name type="synonym">Epeira ventricosa</name>
    <dbReference type="NCBI Taxonomy" id="182803"/>
    <lineage>
        <taxon>Eukaryota</taxon>
        <taxon>Metazoa</taxon>
        <taxon>Ecdysozoa</taxon>
        <taxon>Arthropoda</taxon>
        <taxon>Chelicerata</taxon>
        <taxon>Arachnida</taxon>
        <taxon>Araneae</taxon>
        <taxon>Araneomorphae</taxon>
        <taxon>Entelegynae</taxon>
        <taxon>Araneoidea</taxon>
        <taxon>Araneidae</taxon>
        <taxon>Araneus</taxon>
    </lineage>
</organism>
<dbReference type="InterPro" id="IPR036397">
    <property type="entry name" value="RNaseH_sf"/>
</dbReference>
<comment type="caution">
    <text evidence="2">The sequence shown here is derived from an EMBL/GenBank/DDBJ whole genome shotgun (WGS) entry which is preliminary data.</text>
</comment>
<dbReference type="EMBL" id="BGPR01007209">
    <property type="protein sequence ID" value="GBN25164.1"/>
    <property type="molecule type" value="Genomic_DNA"/>
</dbReference>
<dbReference type="SUPFAM" id="SSF53098">
    <property type="entry name" value="Ribonuclease H-like"/>
    <property type="match status" value="1"/>
</dbReference>
<sequence length="151" mass="17243">MALLSNPSLNIGWVKAHIGVHGNETEDSLAKQATIKGEIHYLSARKSHLKNLLHRVSINEWQQEWATGDTGRTIYNIIEKVTTNPVSWTRESILFVKGHGPFPSYLRRFNLHHNDHRACGEVGTPFHYTTTCYPTASYHFTKTSENLTTIW</sequence>
<reference evidence="2 3" key="1">
    <citation type="journal article" date="2019" name="Sci. Rep.">
        <title>Orb-weaving spider Araneus ventricosus genome elucidates the spidroin gene catalogue.</title>
        <authorList>
            <person name="Kono N."/>
            <person name="Nakamura H."/>
            <person name="Ohtoshi R."/>
            <person name="Moran D.A.P."/>
            <person name="Shinohara A."/>
            <person name="Yoshida Y."/>
            <person name="Fujiwara M."/>
            <person name="Mori M."/>
            <person name="Tomita M."/>
            <person name="Arakawa K."/>
        </authorList>
    </citation>
    <scope>NUCLEOTIDE SEQUENCE [LARGE SCALE GENOMIC DNA]</scope>
</reference>
<dbReference type="InterPro" id="IPR012337">
    <property type="entry name" value="RNaseH-like_sf"/>
</dbReference>
<evidence type="ECO:0000313" key="2">
    <source>
        <dbReference type="EMBL" id="GBN25164.1"/>
    </source>
</evidence>
<dbReference type="PROSITE" id="PS50879">
    <property type="entry name" value="RNASE_H_1"/>
    <property type="match status" value="1"/>
</dbReference>
<dbReference type="OrthoDB" id="6437277at2759"/>